<dbReference type="Gene3D" id="3.30.450.40">
    <property type="match status" value="1"/>
</dbReference>
<reference evidence="2 3" key="1">
    <citation type="submission" date="2015-12" db="EMBL/GenBank/DDBJ databases">
        <authorList>
            <person name="Shamseldin A."/>
            <person name="Moawad H."/>
            <person name="Abd El-Rahim W.M."/>
            <person name="Sadowsky M.J."/>
        </authorList>
    </citation>
    <scope>NUCLEOTIDE SEQUENCE [LARGE SCALE GENOMIC DNA]</scope>
    <source>
        <strain evidence="2 3">D7</strain>
    </source>
</reference>
<dbReference type="SUPFAM" id="SSF55781">
    <property type="entry name" value="GAF domain-like"/>
    <property type="match status" value="1"/>
</dbReference>
<dbReference type="RefSeq" id="WP_061094617.1">
    <property type="nucleotide sequence ID" value="NZ_CP014323.1"/>
</dbReference>
<keyword evidence="2" id="KW-0808">Transferase</keyword>
<proteinExistence type="predicted"/>
<dbReference type="Proteomes" id="UP000063991">
    <property type="component" value="Chromosome"/>
</dbReference>
<keyword evidence="2" id="KW-0418">Kinase</keyword>
<dbReference type="OrthoDB" id="9812358at2"/>
<dbReference type="Pfam" id="PF01590">
    <property type="entry name" value="GAF"/>
    <property type="match status" value="1"/>
</dbReference>
<dbReference type="InterPro" id="IPR003018">
    <property type="entry name" value="GAF"/>
</dbReference>
<dbReference type="InterPro" id="IPR029016">
    <property type="entry name" value="GAF-like_dom_sf"/>
</dbReference>
<dbReference type="EMBL" id="CP014323">
    <property type="protein sequence ID" value="AMJ97894.1"/>
    <property type="molecule type" value="Genomic_DNA"/>
</dbReference>
<dbReference type="PANTHER" id="PTHR43102:SF2">
    <property type="entry name" value="GAF DOMAIN-CONTAINING PROTEIN"/>
    <property type="match status" value="1"/>
</dbReference>
<dbReference type="PANTHER" id="PTHR43102">
    <property type="entry name" value="SLR1143 PROTEIN"/>
    <property type="match status" value="1"/>
</dbReference>
<evidence type="ECO:0000259" key="1">
    <source>
        <dbReference type="Pfam" id="PF01590"/>
    </source>
</evidence>
<dbReference type="GO" id="GO:0016301">
    <property type="term" value="F:kinase activity"/>
    <property type="evidence" value="ECO:0007669"/>
    <property type="project" value="UniProtKB-KW"/>
</dbReference>
<gene>
    <name evidence="2" type="ORF">AVL55_06785</name>
</gene>
<dbReference type="AlphaFoldDB" id="A0A126PXZ2"/>
<name>A0A126PXZ2_ALTMA</name>
<sequence length="161" mass="18249">MNHEYEKARIAALESLDILDTSPSEQLDELTKTVQEKFNAKTCLVSLVAEDRQWFKSRQCMDATETPRNISFCTYAIAEEEYLIVPDAKADKLFANNPLVTGSPYIRAYAGAILRNKDGYELGTLCLLFDEPRDFLDVEIESLKNHARTVEAIIFSEHLPA</sequence>
<protein>
    <submittedName>
        <fullName evidence="2">Histidine kinase</fullName>
    </submittedName>
</protein>
<feature type="domain" description="GAF" evidence="1">
    <location>
        <begin position="23"/>
        <end position="152"/>
    </location>
</feature>
<accession>A0A126PXZ2</accession>
<organism evidence="2 3">
    <name type="scientific">Alteromonas macleodii</name>
    <name type="common">Pseudoalteromonas macleodii</name>
    <dbReference type="NCBI Taxonomy" id="28108"/>
    <lineage>
        <taxon>Bacteria</taxon>
        <taxon>Pseudomonadati</taxon>
        <taxon>Pseudomonadota</taxon>
        <taxon>Gammaproteobacteria</taxon>
        <taxon>Alteromonadales</taxon>
        <taxon>Alteromonadaceae</taxon>
        <taxon>Alteromonas/Salinimonas group</taxon>
        <taxon>Alteromonas</taxon>
    </lineage>
</organism>
<evidence type="ECO:0000313" key="2">
    <source>
        <dbReference type="EMBL" id="AMJ97894.1"/>
    </source>
</evidence>
<evidence type="ECO:0000313" key="3">
    <source>
        <dbReference type="Proteomes" id="UP000063991"/>
    </source>
</evidence>